<protein>
    <submittedName>
        <fullName evidence="1">Uncharacterized protein</fullName>
    </submittedName>
</protein>
<proteinExistence type="predicted"/>
<sequence>MEPQSNITSPESQNYSGEMAVAVSRHRVGKQGDIRCFVGIRDLQNNTQSGQHHDTLNRKWALRKYETTIQTQLIKTAQRVKRRGLCLSIGKKYCEYQCPTL</sequence>
<name>A0A1C3EJ15_9GAMM</name>
<gene>
    <name evidence="1" type="ORF">A8L45_11365</name>
</gene>
<keyword evidence="2" id="KW-1185">Reference proteome</keyword>
<evidence type="ECO:0000313" key="2">
    <source>
        <dbReference type="Proteomes" id="UP000094936"/>
    </source>
</evidence>
<reference evidence="1 2" key="1">
    <citation type="submission" date="2016-05" db="EMBL/GenBank/DDBJ databases">
        <title>Genomic Taxonomy of the Vibrionaceae.</title>
        <authorList>
            <person name="Gomez-Gil B."/>
            <person name="Enciso-Ibarra J."/>
        </authorList>
    </citation>
    <scope>NUCLEOTIDE SEQUENCE [LARGE SCALE GENOMIC DNA]</scope>
    <source>
        <strain evidence="1 2">CAIM 1920</strain>
    </source>
</reference>
<dbReference type="Proteomes" id="UP000094936">
    <property type="component" value="Unassembled WGS sequence"/>
</dbReference>
<comment type="caution">
    <text evidence="1">The sequence shown here is derived from an EMBL/GenBank/DDBJ whole genome shotgun (WGS) entry which is preliminary data.</text>
</comment>
<dbReference type="AlphaFoldDB" id="A0A1C3EJ15"/>
<organism evidence="1 2">
    <name type="scientific">Veronia pacifica</name>
    <dbReference type="NCBI Taxonomy" id="1080227"/>
    <lineage>
        <taxon>Bacteria</taxon>
        <taxon>Pseudomonadati</taxon>
        <taxon>Pseudomonadota</taxon>
        <taxon>Gammaproteobacteria</taxon>
        <taxon>Vibrionales</taxon>
        <taxon>Vibrionaceae</taxon>
        <taxon>Veronia</taxon>
    </lineage>
</organism>
<evidence type="ECO:0000313" key="1">
    <source>
        <dbReference type="EMBL" id="ODA33209.1"/>
    </source>
</evidence>
<dbReference type="EMBL" id="LYBM01000018">
    <property type="protein sequence ID" value="ODA33209.1"/>
    <property type="molecule type" value="Genomic_DNA"/>
</dbReference>
<accession>A0A1C3EJ15</accession>